<dbReference type="Pfam" id="PF13545">
    <property type="entry name" value="HTH_Crp_2"/>
    <property type="match status" value="1"/>
</dbReference>
<dbReference type="PROSITE" id="PS51063">
    <property type="entry name" value="HTH_CRP_2"/>
    <property type="match status" value="1"/>
</dbReference>
<protein>
    <recommendedName>
        <fullName evidence="7">Crp/Fnr family transcriptional regulator</fullName>
    </recommendedName>
</protein>
<reference evidence="6" key="1">
    <citation type="submission" date="2018-05" db="EMBL/GenBank/DDBJ databases">
        <authorList>
            <person name="Lanie J.A."/>
            <person name="Ng W.-L."/>
            <person name="Kazmierczak K.M."/>
            <person name="Andrzejewski T.M."/>
            <person name="Davidsen T.M."/>
            <person name="Wayne K.J."/>
            <person name="Tettelin H."/>
            <person name="Glass J.I."/>
            <person name="Rusch D."/>
            <person name="Podicherti R."/>
            <person name="Tsui H.-C.T."/>
            <person name="Winkler M.E."/>
        </authorList>
    </citation>
    <scope>NUCLEOTIDE SEQUENCE</scope>
</reference>
<dbReference type="AlphaFoldDB" id="A0A381NVU3"/>
<dbReference type="Gene3D" id="1.10.10.10">
    <property type="entry name" value="Winged helix-like DNA-binding domain superfamily/Winged helix DNA-binding domain"/>
    <property type="match status" value="1"/>
</dbReference>
<dbReference type="GO" id="GO:0003700">
    <property type="term" value="F:DNA-binding transcription factor activity"/>
    <property type="evidence" value="ECO:0007669"/>
    <property type="project" value="TreeGrafter"/>
</dbReference>
<sequence length="226" mass="25524">MDKIELLQSVPLFSSLNKISLKKISEKMVTRSYSKGKMVVIEESMGRTFFLIKSGAVKVTRMSDDGREVILAMLGEGDFFGEMALLDGEGRSANVVTIDDSVLLSLQRGDFLYILESYPQIAIKLLEELTSRIRYSDQQIESLSLSDAEQRICIALIRLAEELGQIKGGTVTINNLPYHQDIANMAGTSRETVSRVLKSLEKKRFISRRGRKTIIRNFIKFCRLFS</sequence>
<dbReference type="SMART" id="SM00419">
    <property type="entry name" value="HTH_CRP"/>
    <property type="match status" value="1"/>
</dbReference>
<evidence type="ECO:0000313" key="6">
    <source>
        <dbReference type="EMBL" id="SUZ58670.1"/>
    </source>
</evidence>
<dbReference type="CDD" id="cd00092">
    <property type="entry name" value="HTH_CRP"/>
    <property type="match status" value="1"/>
</dbReference>
<dbReference type="GO" id="GO:0003677">
    <property type="term" value="F:DNA binding"/>
    <property type="evidence" value="ECO:0007669"/>
    <property type="project" value="UniProtKB-KW"/>
</dbReference>
<dbReference type="CDD" id="cd00038">
    <property type="entry name" value="CAP_ED"/>
    <property type="match status" value="1"/>
</dbReference>
<proteinExistence type="predicted"/>
<dbReference type="SMART" id="SM00100">
    <property type="entry name" value="cNMP"/>
    <property type="match status" value="1"/>
</dbReference>
<accession>A0A381NVU3</accession>
<dbReference type="PANTHER" id="PTHR24567">
    <property type="entry name" value="CRP FAMILY TRANSCRIPTIONAL REGULATORY PROTEIN"/>
    <property type="match status" value="1"/>
</dbReference>
<dbReference type="SUPFAM" id="SSF51206">
    <property type="entry name" value="cAMP-binding domain-like"/>
    <property type="match status" value="1"/>
</dbReference>
<dbReference type="GO" id="GO:0005829">
    <property type="term" value="C:cytosol"/>
    <property type="evidence" value="ECO:0007669"/>
    <property type="project" value="TreeGrafter"/>
</dbReference>
<dbReference type="SUPFAM" id="SSF46785">
    <property type="entry name" value="Winged helix' DNA-binding domain"/>
    <property type="match status" value="1"/>
</dbReference>
<gene>
    <name evidence="6" type="ORF">METZ01_LOCUS11524</name>
</gene>
<dbReference type="PANTHER" id="PTHR24567:SF74">
    <property type="entry name" value="HTH-TYPE TRANSCRIPTIONAL REGULATOR ARCR"/>
    <property type="match status" value="1"/>
</dbReference>
<name>A0A381NVU3_9ZZZZ</name>
<dbReference type="InterPro" id="IPR000595">
    <property type="entry name" value="cNMP-bd_dom"/>
</dbReference>
<organism evidence="6">
    <name type="scientific">marine metagenome</name>
    <dbReference type="NCBI Taxonomy" id="408172"/>
    <lineage>
        <taxon>unclassified sequences</taxon>
        <taxon>metagenomes</taxon>
        <taxon>ecological metagenomes</taxon>
    </lineage>
</organism>
<keyword evidence="2" id="KW-0238">DNA-binding</keyword>
<dbReference type="PROSITE" id="PS00889">
    <property type="entry name" value="CNMP_BINDING_2"/>
    <property type="match status" value="1"/>
</dbReference>
<dbReference type="Pfam" id="PF00027">
    <property type="entry name" value="cNMP_binding"/>
    <property type="match status" value="1"/>
</dbReference>
<dbReference type="InterPro" id="IPR018490">
    <property type="entry name" value="cNMP-bd_dom_sf"/>
</dbReference>
<keyword evidence="1" id="KW-0805">Transcription regulation</keyword>
<dbReference type="EMBL" id="UINC01000633">
    <property type="protein sequence ID" value="SUZ58670.1"/>
    <property type="molecule type" value="Genomic_DNA"/>
</dbReference>
<feature type="domain" description="Cyclic nucleotide-binding" evidence="4">
    <location>
        <begin position="12"/>
        <end position="132"/>
    </location>
</feature>
<dbReference type="PROSITE" id="PS50042">
    <property type="entry name" value="CNMP_BINDING_3"/>
    <property type="match status" value="1"/>
</dbReference>
<dbReference type="InterPro" id="IPR014710">
    <property type="entry name" value="RmlC-like_jellyroll"/>
</dbReference>
<evidence type="ECO:0000259" key="5">
    <source>
        <dbReference type="PROSITE" id="PS51063"/>
    </source>
</evidence>
<dbReference type="InterPro" id="IPR050397">
    <property type="entry name" value="Env_Response_Regulators"/>
</dbReference>
<keyword evidence="3" id="KW-0804">Transcription</keyword>
<evidence type="ECO:0000256" key="1">
    <source>
        <dbReference type="ARBA" id="ARBA00023015"/>
    </source>
</evidence>
<feature type="domain" description="HTH crp-type" evidence="5">
    <location>
        <begin position="146"/>
        <end position="219"/>
    </location>
</feature>
<evidence type="ECO:0000256" key="3">
    <source>
        <dbReference type="ARBA" id="ARBA00023163"/>
    </source>
</evidence>
<dbReference type="InterPro" id="IPR036390">
    <property type="entry name" value="WH_DNA-bd_sf"/>
</dbReference>
<evidence type="ECO:0000256" key="2">
    <source>
        <dbReference type="ARBA" id="ARBA00023125"/>
    </source>
</evidence>
<evidence type="ECO:0000259" key="4">
    <source>
        <dbReference type="PROSITE" id="PS50042"/>
    </source>
</evidence>
<dbReference type="InterPro" id="IPR036388">
    <property type="entry name" value="WH-like_DNA-bd_sf"/>
</dbReference>
<dbReference type="Gene3D" id="2.60.120.10">
    <property type="entry name" value="Jelly Rolls"/>
    <property type="match status" value="1"/>
</dbReference>
<dbReference type="InterPro" id="IPR012318">
    <property type="entry name" value="HTH_CRP"/>
</dbReference>
<evidence type="ECO:0008006" key="7">
    <source>
        <dbReference type="Google" id="ProtNLM"/>
    </source>
</evidence>
<dbReference type="InterPro" id="IPR018488">
    <property type="entry name" value="cNMP-bd_CS"/>
</dbReference>